<evidence type="ECO:0000313" key="1">
    <source>
        <dbReference type="EMBL" id="CAJ2512540.1"/>
    </source>
</evidence>
<accession>A0AAI8VXR1</accession>
<keyword evidence="2" id="KW-1185">Reference proteome</keyword>
<name>A0AAI8VXR1_9PEZI</name>
<dbReference type="AlphaFoldDB" id="A0AAI8VXR1"/>
<dbReference type="EMBL" id="CAUWAG010000019">
    <property type="protein sequence ID" value="CAJ2512540.1"/>
    <property type="molecule type" value="Genomic_DNA"/>
</dbReference>
<evidence type="ECO:0000313" key="2">
    <source>
        <dbReference type="Proteomes" id="UP001295740"/>
    </source>
</evidence>
<sequence>MGFPRGCHKFYVFGIFDIDQQMYLRADLTFDICKKLGWDHAPIIKHQTTLNDFAKNIDEHDLVEMLVPTTNPLVWEP</sequence>
<dbReference type="Proteomes" id="UP001295740">
    <property type="component" value="Unassembled WGS sequence"/>
</dbReference>
<reference evidence="1" key="1">
    <citation type="submission" date="2023-10" db="EMBL/GenBank/DDBJ databases">
        <authorList>
            <person name="Hackl T."/>
        </authorList>
    </citation>
    <scope>NUCLEOTIDE SEQUENCE</scope>
</reference>
<organism evidence="1 2">
    <name type="scientific">Anthostomella pinea</name>
    <dbReference type="NCBI Taxonomy" id="933095"/>
    <lineage>
        <taxon>Eukaryota</taxon>
        <taxon>Fungi</taxon>
        <taxon>Dikarya</taxon>
        <taxon>Ascomycota</taxon>
        <taxon>Pezizomycotina</taxon>
        <taxon>Sordariomycetes</taxon>
        <taxon>Xylariomycetidae</taxon>
        <taxon>Xylariales</taxon>
        <taxon>Xylariaceae</taxon>
        <taxon>Anthostomella</taxon>
    </lineage>
</organism>
<comment type="caution">
    <text evidence="1">The sequence shown here is derived from an EMBL/GenBank/DDBJ whole genome shotgun (WGS) entry which is preliminary data.</text>
</comment>
<proteinExistence type="predicted"/>
<protein>
    <submittedName>
        <fullName evidence="1">Uu.00g055550.m01.CDS01</fullName>
    </submittedName>
</protein>
<gene>
    <name evidence="1" type="ORF">KHLLAP_LOCUS13008</name>
</gene>